<name>A0A3M8KA20_9CORY</name>
<dbReference type="PROSITE" id="PS51462">
    <property type="entry name" value="NUDIX"/>
    <property type="match status" value="1"/>
</dbReference>
<evidence type="ECO:0000259" key="3">
    <source>
        <dbReference type="PROSITE" id="PS51462"/>
    </source>
</evidence>
<evidence type="ECO:0000313" key="5">
    <source>
        <dbReference type="Proteomes" id="UP000266975"/>
    </source>
</evidence>
<comment type="cofactor">
    <cofactor evidence="1">
        <name>Mg(2+)</name>
        <dbReference type="ChEBI" id="CHEBI:18420"/>
    </cofactor>
</comment>
<evidence type="ECO:0000256" key="2">
    <source>
        <dbReference type="ARBA" id="ARBA00022801"/>
    </source>
</evidence>
<organism evidence="4 5">
    <name type="scientific">Corynebacterium alimapuense</name>
    <dbReference type="NCBI Taxonomy" id="1576874"/>
    <lineage>
        <taxon>Bacteria</taxon>
        <taxon>Bacillati</taxon>
        <taxon>Actinomycetota</taxon>
        <taxon>Actinomycetes</taxon>
        <taxon>Mycobacteriales</taxon>
        <taxon>Corynebacteriaceae</taxon>
        <taxon>Corynebacterium</taxon>
    </lineage>
</organism>
<dbReference type="RefSeq" id="WP_123047105.1">
    <property type="nucleotide sequence ID" value="NZ_PTJO01000001.1"/>
</dbReference>
<comment type="caution">
    <text evidence="4">The sequence shown here is derived from an EMBL/GenBank/DDBJ whole genome shotgun (WGS) entry which is preliminary data.</text>
</comment>
<protein>
    <submittedName>
        <fullName evidence="4">NTP pyrophosphohydrolase</fullName>
    </submittedName>
</protein>
<reference evidence="4 5" key="1">
    <citation type="submission" date="2018-02" db="EMBL/GenBank/DDBJ databases">
        <title>Corynebacterium alimpuense sp. nov., a marine obligate actinomycete isolated from sediments of Valparaiso bay, Chile.</title>
        <authorList>
            <person name="Claverias F."/>
            <person name="Gonzales-Siles L."/>
            <person name="Salva-Serra F."/>
            <person name="Inganaes E."/>
            <person name="Molin K."/>
            <person name="Cumsille A."/>
            <person name="Undabarrena A."/>
            <person name="Couve E."/>
            <person name="Moore E.R.B."/>
            <person name="Gomila M."/>
            <person name="Camara B."/>
        </authorList>
    </citation>
    <scope>NUCLEOTIDE SEQUENCE [LARGE SCALE GENOMIC DNA]</scope>
    <source>
        <strain evidence="4 5">CCUG 69366</strain>
    </source>
</reference>
<dbReference type="Pfam" id="PF00293">
    <property type="entry name" value="NUDIX"/>
    <property type="match status" value="1"/>
</dbReference>
<proteinExistence type="predicted"/>
<feature type="domain" description="Nudix hydrolase" evidence="3">
    <location>
        <begin position="19"/>
        <end position="161"/>
    </location>
</feature>
<evidence type="ECO:0000313" key="4">
    <source>
        <dbReference type="EMBL" id="RNE50061.1"/>
    </source>
</evidence>
<evidence type="ECO:0000256" key="1">
    <source>
        <dbReference type="ARBA" id="ARBA00001946"/>
    </source>
</evidence>
<dbReference type="AlphaFoldDB" id="A0A3M8KA20"/>
<dbReference type="Gene3D" id="3.90.79.10">
    <property type="entry name" value="Nucleoside Triphosphate Pyrophosphohydrolase"/>
    <property type="match status" value="1"/>
</dbReference>
<dbReference type="PANTHER" id="PTHR43046:SF2">
    <property type="entry name" value="8-OXO-DGTP DIPHOSPHATASE-RELATED"/>
    <property type="match status" value="1"/>
</dbReference>
<sequence>MNGDGNGWAAGPGGSRVWGRFGAAGLFLLAGAGPQQLVLLQHRAPWTNAGGTWALPGGACDSHENSTEAALREAVEECSIDPEQVRVLHAEITAGPFPPDPADLTLAANWTYTTVIAQTATGEVLETHGNEESLELRWIPLESLEEMPLMPAFAESLPELRQLINRLIS</sequence>
<gene>
    <name evidence="4" type="ORF">C5L39_00645</name>
</gene>
<keyword evidence="2 4" id="KW-0378">Hydrolase</keyword>
<dbReference type="InterPro" id="IPR015797">
    <property type="entry name" value="NUDIX_hydrolase-like_dom_sf"/>
</dbReference>
<accession>A0A3M8KA20</accession>
<dbReference type="GO" id="GO:0016787">
    <property type="term" value="F:hydrolase activity"/>
    <property type="evidence" value="ECO:0007669"/>
    <property type="project" value="UniProtKB-KW"/>
</dbReference>
<dbReference type="OrthoDB" id="3404294at2"/>
<keyword evidence="5" id="KW-1185">Reference proteome</keyword>
<dbReference type="EMBL" id="PTJO01000001">
    <property type="protein sequence ID" value="RNE50061.1"/>
    <property type="molecule type" value="Genomic_DNA"/>
</dbReference>
<dbReference type="InterPro" id="IPR000086">
    <property type="entry name" value="NUDIX_hydrolase_dom"/>
</dbReference>
<dbReference type="SUPFAM" id="SSF55811">
    <property type="entry name" value="Nudix"/>
    <property type="match status" value="1"/>
</dbReference>
<dbReference type="PANTHER" id="PTHR43046">
    <property type="entry name" value="GDP-MANNOSE MANNOSYL HYDROLASE"/>
    <property type="match status" value="1"/>
</dbReference>
<dbReference type="Proteomes" id="UP000266975">
    <property type="component" value="Unassembled WGS sequence"/>
</dbReference>